<evidence type="ECO:0000313" key="2">
    <source>
        <dbReference type="Proteomes" id="UP000574769"/>
    </source>
</evidence>
<name>A0A7W7EYU4_9SPHN</name>
<reference evidence="1 2" key="1">
    <citation type="submission" date="2020-08" db="EMBL/GenBank/DDBJ databases">
        <title>Genomic Encyclopedia of Type Strains, Phase IV (KMG-IV): sequencing the most valuable type-strain genomes for metagenomic binning, comparative biology and taxonomic classification.</title>
        <authorList>
            <person name="Goeker M."/>
        </authorList>
    </citation>
    <scope>NUCLEOTIDE SEQUENCE [LARGE SCALE GENOMIC DNA]</scope>
    <source>
        <strain evidence="1 2">DSM 15867</strain>
    </source>
</reference>
<protein>
    <submittedName>
        <fullName evidence="1">Uncharacterized protein</fullName>
    </submittedName>
</protein>
<organism evidence="1 2">
    <name type="scientific">Sphingomonas abaci</name>
    <dbReference type="NCBI Taxonomy" id="237611"/>
    <lineage>
        <taxon>Bacteria</taxon>
        <taxon>Pseudomonadati</taxon>
        <taxon>Pseudomonadota</taxon>
        <taxon>Alphaproteobacteria</taxon>
        <taxon>Sphingomonadales</taxon>
        <taxon>Sphingomonadaceae</taxon>
        <taxon>Sphingomonas</taxon>
    </lineage>
</organism>
<dbReference type="Proteomes" id="UP000574769">
    <property type="component" value="Unassembled WGS sequence"/>
</dbReference>
<comment type="caution">
    <text evidence="1">The sequence shown here is derived from an EMBL/GenBank/DDBJ whole genome shotgun (WGS) entry which is preliminary data.</text>
</comment>
<dbReference type="EMBL" id="JACHNY010000007">
    <property type="protein sequence ID" value="MBB4619143.1"/>
    <property type="molecule type" value="Genomic_DNA"/>
</dbReference>
<sequence>MAVKFLKPCQQGTLYNEGETASFDSDTEKRLVAQKFAEVVKTPAKSDQA</sequence>
<dbReference type="RefSeq" id="WP_184116587.1">
    <property type="nucleotide sequence ID" value="NZ_JACHNY010000007.1"/>
</dbReference>
<accession>A0A7W7EYU4</accession>
<gene>
    <name evidence="1" type="ORF">GGQ96_003293</name>
</gene>
<keyword evidence="2" id="KW-1185">Reference proteome</keyword>
<evidence type="ECO:0000313" key="1">
    <source>
        <dbReference type="EMBL" id="MBB4619143.1"/>
    </source>
</evidence>
<dbReference type="AlphaFoldDB" id="A0A7W7EYU4"/>
<proteinExistence type="predicted"/>